<dbReference type="PANTHER" id="PTHR21780">
    <property type="entry name" value="TRANSMEMBRANE PROTEIN 209"/>
    <property type="match status" value="1"/>
</dbReference>
<dbReference type="OMA" id="NTFCCLM"/>
<dbReference type="PANTHER" id="PTHR21780:SF0">
    <property type="entry name" value="TRANSMEMBRANE PROTEIN 209"/>
    <property type="match status" value="1"/>
</dbReference>
<feature type="transmembrane region" description="Helical" evidence="1">
    <location>
        <begin position="52"/>
        <end position="72"/>
    </location>
</feature>
<dbReference type="InterPro" id="IPR019176">
    <property type="entry name" value="Cytochrome_B561-rel"/>
</dbReference>
<evidence type="ECO:0000313" key="3">
    <source>
        <dbReference type="Proteomes" id="UP000011713"/>
    </source>
</evidence>
<keyword evidence="1" id="KW-0472">Membrane</keyword>
<name>M4B5D4_HYAAE</name>
<keyword evidence="3" id="KW-1185">Reference proteome</keyword>
<dbReference type="HOGENOM" id="CLU_040112_0_0_1"/>
<reference evidence="3" key="1">
    <citation type="journal article" date="2010" name="Science">
        <title>Signatures of adaptation to obligate biotrophy in the Hyaloperonospora arabidopsidis genome.</title>
        <authorList>
            <person name="Baxter L."/>
            <person name="Tripathy S."/>
            <person name="Ishaque N."/>
            <person name="Boot N."/>
            <person name="Cabral A."/>
            <person name="Kemen E."/>
            <person name="Thines M."/>
            <person name="Ah-Fong A."/>
            <person name="Anderson R."/>
            <person name="Badejoko W."/>
            <person name="Bittner-Eddy P."/>
            <person name="Boore J.L."/>
            <person name="Chibucos M.C."/>
            <person name="Coates M."/>
            <person name="Dehal P."/>
            <person name="Delehaunty K."/>
            <person name="Dong S."/>
            <person name="Downton P."/>
            <person name="Dumas B."/>
            <person name="Fabro G."/>
            <person name="Fronick C."/>
            <person name="Fuerstenberg S.I."/>
            <person name="Fulton L."/>
            <person name="Gaulin E."/>
            <person name="Govers F."/>
            <person name="Hughes L."/>
            <person name="Humphray S."/>
            <person name="Jiang R.H."/>
            <person name="Judelson H."/>
            <person name="Kamoun S."/>
            <person name="Kyung K."/>
            <person name="Meijer H."/>
            <person name="Minx P."/>
            <person name="Morris P."/>
            <person name="Nelson J."/>
            <person name="Phuntumart V."/>
            <person name="Qutob D."/>
            <person name="Rehmany A."/>
            <person name="Rougon-Cardoso A."/>
            <person name="Ryden P."/>
            <person name="Torto-Alalibo T."/>
            <person name="Studholme D."/>
            <person name="Wang Y."/>
            <person name="Win J."/>
            <person name="Wood J."/>
            <person name="Clifton S.W."/>
            <person name="Rogers J."/>
            <person name="Van den Ackerveken G."/>
            <person name="Jones J.D."/>
            <person name="McDowell J.M."/>
            <person name="Beynon J."/>
            <person name="Tyler B.M."/>
        </authorList>
    </citation>
    <scope>NUCLEOTIDE SEQUENCE [LARGE SCALE GENOMIC DNA]</scope>
    <source>
        <strain evidence="3">Emoy2</strain>
    </source>
</reference>
<dbReference type="Pfam" id="PF09786">
    <property type="entry name" value="CytochromB561_N"/>
    <property type="match status" value="1"/>
</dbReference>
<organism evidence="2 3">
    <name type="scientific">Hyaloperonospora arabidopsidis (strain Emoy2)</name>
    <name type="common">Downy mildew agent</name>
    <name type="synonym">Peronospora arabidopsidis</name>
    <dbReference type="NCBI Taxonomy" id="559515"/>
    <lineage>
        <taxon>Eukaryota</taxon>
        <taxon>Sar</taxon>
        <taxon>Stramenopiles</taxon>
        <taxon>Oomycota</taxon>
        <taxon>Peronosporomycetes</taxon>
        <taxon>Peronosporales</taxon>
        <taxon>Peronosporaceae</taxon>
        <taxon>Hyaloperonospora</taxon>
    </lineage>
</organism>
<dbReference type="GO" id="GO:0016020">
    <property type="term" value="C:membrane"/>
    <property type="evidence" value="ECO:0007669"/>
    <property type="project" value="TreeGrafter"/>
</dbReference>
<dbReference type="InParanoid" id="M4B5D4"/>
<keyword evidence="1" id="KW-0812">Transmembrane</keyword>
<dbReference type="VEuPathDB" id="FungiDB:HpaG801484"/>
<evidence type="ECO:0000313" key="2">
    <source>
        <dbReference type="EnsemblProtists" id="HpaP801484"/>
    </source>
</evidence>
<reference evidence="2" key="2">
    <citation type="submission" date="2015-06" db="UniProtKB">
        <authorList>
            <consortium name="EnsemblProtists"/>
        </authorList>
    </citation>
    <scope>IDENTIFICATION</scope>
    <source>
        <strain evidence="2">Emoy2</strain>
    </source>
</reference>
<dbReference type="EnsemblProtists" id="HpaT801484">
    <property type="protein sequence ID" value="HpaP801484"/>
    <property type="gene ID" value="HpaG801484"/>
</dbReference>
<dbReference type="eggNOG" id="KOG4670">
    <property type="taxonomic scope" value="Eukaryota"/>
</dbReference>
<dbReference type="AlphaFoldDB" id="M4B5D4"/>
<feature type="transmembrane region" description="Helical" evidence="1">
    <location>
        <begin position="20"/>
        <end position="40"/>
    </location>
</feature>
<dbReference type="Proteomes" id="UP000011713">
    <property type="component" value="Unassembled WGS sequence"/>
</dbReference>
<dbReference type="EMBL" id="JH598388">
    <property type="status" value="NOT_ANNOTATED_CDS"/>
    <property type="molecule type" value="Genomic_DNA"/>
</dbReference>
<protein>
    <submittedName>
        <fullName evidence="2">Uncharacterized protein</fullName>
    </submittedName>
</protein>
<proteinExistence type="predicted"/>
<evidence type="ECO:0000256" key="1">
    <source>
        <dbReference type="SAM" id="Phobius"/>
    </source>
</evidence>
<keyword evidence="1" id="KW-1133">Transmembrane helix</keyword>
<accession>M4B5D4</accession>
<sequence>METHAIREAERATYTSNLGSMALVIASLLWLTLPPLWSVVNGEWSSSIGRCLLALTGHGLFVLSMLVVLRVAQVQGEELLIQFNAKSHQTKSCCSCIAGSNGTVYVAVLDHYRKWKIFFLHSLMCGYDVYVVEEVTKLNVVRGRLSNKTDSLDSARREQEQRSLFDPAPVRTVEDGKAYLRRIQNARKHKEAEESMQSASAYGIENSYQSDAYGIYGNASMVPRVYQASGFDPYLRDVSIGNDDEDPLRTSSLPHIAWQQLEEWGLAMFMHLYCRNIRRLLAYHVKDVVEAFLENASALNECGVMADVLLRRVPSQALLCPPGQTNQMTNVSLSDMLHNLAKSPLFFSKERGVFLFEEHQSFEKYLNVGNLSSTDYSSLERQQYVLERLIMLSKDRSLDRFRWNKGAAWKSKEWTENLPTDAEILMNTFCCLMDNMLPADNERDRPFWKSYYFSKGPSRPFTPRVRSRLFLVQTVGRPPHFKALVKGAVREIVPGEENCFHAIVVYLHAVKKMKAVPQAFTHRFRVLALLVGAMFGSYGNWNLLPHHFCHWRLWIVLAVKSELIEVGKAVVADTAFKRFTAIVKHCDWRGHCRLITDHYCRWSTAVRLQPPAVQSDFVVLLS</sequence>